<proteinExistence type="predicted"/>
<name>A0A2N9FGK2_FAGSY</name>
<gene>
    <name evidence="1" type="ORF">FSB_LOCUS14170</name>
</gene>
<accession>A0A2N9FGK2</accession>
<protein>
    <submittedName>
        <fullName evidence="1">Uncharacterized protein</fullName>
    </submittedName>
</protein>
<sequence length="109" mass="12086">MGSSYFWLEEFPKDSIEDTFAADMEDMAEVHDSCNVVLVGGYEQEDVIDAVDLTAIISQDKEYASNNIGMKEDEDVDVTKAIGLVTDIMADAFVVTYSIWLYGRSPVAD</sequence>
<dbReference type="EMBL" id="OIVN01000841">
    <property type="protein sequence ID" value="SPC86288.1"/>
    <property type="molecule type" value="Genomic_DNA"/>
</dbReference>
<evidence type="ECO:0000313" key="1">
    <source>
        <dbReference type="EMBL" id="SPC86288.1"/>
    </source>
</evidence>
<organism evidence="1">
    <name type="scientific">Fagus sylvatica</name>
    <name type="common">Beechnut</name>
    <dbReference type="NCBI Taxonomy" id="28930"/>
    <lineage>
        <taxon>Eukaryota</taxon>
        <taxon>Viridiplantae</taxon>
        <taxon>Streptophyta</taxon>
        <taxon>Embryophyta</taxon>
        <taxon>Tracheophyta</taxon>
        <taxon>Spermatophyta</taxon>
        <taxon>Magnoliopsida</taxon>
        <taxon>eudicotyledons</taxon>
        <taxon>Gunneridae</taxon>
        <taxon>Pentapetalae</taxon>
        <taxon>rosids</taxon>
        <taxon>fabids</taxon>
        <taxon>Fagales</taxon>
        <taxon>Fagaceae</taxon>
        <taxon>Fagus</taxon>
    </lineage>
</organism>
<dbReference type="AlphaFoldDB" id="A0A2N9FGK2"/>
<reference evidence="1" key="1">
    <citation type="submission" date="2018-02" db="EMBL/GenBank/DDBJ databases">
        <authorList>
            <person name="Cohen D.B."/>
            <person name="Kent A.D."/>
        </authorList>
    </citation>
    <scope>NUCLEOTIDE SEQUENCE</scope>
</reference>